<comment type="similarity">
    <text evidence="1">Belongs to the small GTPase superfamily. Rho family.</text>
</comment>
<evidence type="ECO:0000313" key="5">
    <source>
        <dbReference type="Proteomes" id="UP000027586"/>
    </source>
</evidence>
<dbReference type="CDD" id="cd00157">
    <property type="entry name" value="Rho"/>
    <property type="match status" value="1"/>
</dbReference>
<dbReference type="SMART" id="SM00175">
    <property type="entry name" value="RAB"/>
    <property type="match status" value="1"/>
</dbReference>
<dbReference type="Proteomes" id="UP000027586">
    <property type="component" value="Unassembled WGS sequence"/>
</dbReference>
<dbReference type="SUPFAM" id="SSF52540">
    <property type="entry name" value="P-loop containing nucleoside triphosphate hydrolases"/>
    <property type="match status" value="1"/>
</dbReference>
<accession>A0A068RLN8</accession>
<comment type="caution">
    <text evidence="4">The sequence shown here is derived from an EMBL/GenBank/DDBJ whole genome shotgun (WGS) entry which is preliminary data.</text>
</comment>
<dbReference type="InterPro" id="IPR003578">
    <property type="entry name" value="Small_GTPase_Rho"/>
</dbReference>
<dbReference type="STRING" id="1263082.A0A068RLN8"/>
<organism evidence="4 5">
    <name type="scientific">Lichtheimia corymbifera JMRC:FSU:9682</name>
    <dbReference type="NCBI Taxonomy" id="1263082"/>
    <lineage>
        <taxon>Eukaryota</taxon>
        <taxon>Fungi</taxon>
        <taxon>Fungi incertae sedis</taxon>
        <taxon>Mucoromycota</taxon>
        <taxon>Mucoromycotina</taxon>
        <taxon>Mucoromycetes</taxon>
        <taxon>Mucorales</taxon>
        <taxon>Lichtheimiaceae</taxon>
        <taxon>Lichtheimia</taxon>
    </lineage>
</organism>
<dbReference type="PROSITE" id="PS51420">
    <property type="entry name" value="RHO"/>
    <property type="match status" value="1"/>
</dbReference>
<dbReference type="AlphaFoldDB" id="A0A068RLN8"/>
<dbReference type="EMBL" id="CBTN010000007">
    <property type="protein sequence ID" value="CDH50640.1"/>
    <property type="molecule type" value="Genomic_DNA"/>
</dbReference>
<keyword evidence="2" id="KW-0547">Nucleotide-binding</keyword>
<dbReference type="FunFam" id="3.40.50.300:FF:001179">
    <property type="entry name" value="Rho family GTPase"/>
    <property type="match status" value="1"/>
</dbReference>
<evidence type="ECO:0000313" key="4">
    <source>
        <dbReference type="EMBL" id="CDH50640.1"/>
    </source>
</evidence>
<dbReference type="GO" id="GO:0003924">
    <property type="term" value="F:GTPase activity"/>
    <property type="evidence" value="ECO:0007669"/>
    <property type="project" value="InterPro"/>
</dbReference>
<dbReference type="SMART" id="SM00174">
    <property type="entry name" value="RHO"/>
    <property type="match status" value="1"/>
</dbReference>
<dbReference type="PANTHER" id="PTHR24072">
    <property type="entry name" value="RHO FAMILY GTPASE"/>
    <property type="match status" value="1"/>
</dbReference>
<reference evidence="4" key="1">
    <citation type="submission" date="2013-08" db="EMBL/GenBank/DDBJ databases">
        <title>Gene expansion shapes genome architecture in the human pathogen Lichtheimia corymbifera: an evolutionary genomics analysis in the ancient terrestrial Mucorales (Mucoromycotina).</title>
        <authorList>
            <person name="Schwartze V.U."/>
            <person name="Winter S."/>
            <person name="Shelest E."/>
            <person name="Marcet-Houben M."/>
            <person name="Horn F."/>
            <person name="Wehner S."/>
            <person name="Hoffmann K."/>
            <person name="Riege K."/>
            <person name="Sammeth M."/>
            <person name="Nowrousian M."/>
            <person name="Valiante V."/>
            <person name="Linde J."/>
            <person name="Jacobsen I.D."/>
            <person name="Marz M."/>
            <person name="Brakhage A.A."/>
            <person name="Gabaldon T."/>
            <person name="Bocker S."/>
            <person name="Voigt K."/>
        </authorList>
    </citation>
    <scope>NUCLEOTIDE SEQUENCE [LARGE SCALE GENOMIC DNA]</scope>
    <source>
        <strain evidence="4">FSU 9682</strain>
    </source>
</reference>
<evidence type="ECO:0000256" key="1">
    <source>
        <dbReference type="ARBA" id="ARBA00010142"/>
    </source>
</evidence>
<dbReference type="InterPro" id="IPR027417">
    <property type="entry name" value="P-loop_NTPase"/>
</dbReference>
<proteinExistence type="inferred from homology"/>
<dbReference type="InterPro" id="IPR001806">
    <property type="entry name" value="Small_GTPase"/>
</dbReference>
<dbReference type="Pfam" id="PF00071">
    <property type="entry name" value="Ras"/>
    <property type="match status" value="1"/>
</dbReference>
<dbReference type="VEuPathDB" id="FungiDB:LCOR_02347.1"/>
<dbReference type="InterPro" id="IPR005225">
    <property type="entry name" value="Small_GTP-bd"/>
</dbReference>
<keyword evidence="3" id="KW-0342">GTP-binding</keyword>
<evidence type="ECO:0000256" key="3">
    <source>
        <dbReference type="ARBA" id="ARBA00023134"/>
    </source>
</evidence>
<dbReference type="PRINTS" id="PR00449">
    <property type="entry name" value="RASTRNSFRMNG"/>
</dbReference>
<dbReference type="GO" id="GO:0005525">
    <property type="term" value="F:GTP binding"/>
    <property type="evidence" value="ECO:0007669"/>
    <property type="project" value="UniProtKB-KW"/>
</dbReference>
<keyword evidence="5" id="KW-1185">Reference proteome</keyword>
<name>A0A068RLN8_9FUNG</name>
<gene>
    <name evidence="4" type="ORF">LCOR_02347.1</name>
</gene>
<protein>
    <submittedName>
        <fullName evidence="4">Rho1p</fullName>
    </submittedName>
</protein>
<dbReference type="PROSITE" id="PS51419">
    <property type="entry name" value="RAB"/>
    <property type="match status" value="1"/>
</dbReference>
<dbReference type="PROSITE" id="PS51421">
    <property type="entry name" value="RAS"/>
    <property type="match status" value="1"/>
</dbReference>
<dbReference type="SMART" id="SM00173">
    <property type="entry name" value="RAS"/>
    <property type="match status" value="1"/>
</dbReference>
<sequence length="190" mass="21596">MVKKPLSRRFVIVGDGACGKTCMLHVYAKGYFPTEYIPTIFDTFVKPTHVDGRQVNLELWDTAGQELYDRLRMLAYPDSDVIIIAYDISDPETLANIPEKWLPEVQYNSNSNTFFLVGCKRDLRDDPDTLEALRKRGMTTVSYQQGQAMADTINARGYYECSAKLNQDIAQVFEQAARATIPKHPFCVLL</sequence>
<dbReference type="Gene3D" id="3.40.50.300">
    <property type="entry name" value="P-loop containing nucleotide triphosphate hydrolases"/>
    <property type="match status" value="1"/>
</dbReference>
<dbReference type="GO" id="GO:0007264">
    <property type="term" value="P:small GTPase-mediated signal transduction"/>
    <property type="evidence" value="ECO:0007669"/>
    <property type="project" value="InterPro"/>
</dbReference>
<dbReference type="NCBIfam" id="TIGR00231">
    <property type="entry name" value="small_GTP"/>
    <property type="match status" value="1"/>
</dbReference>
<dbReference type="OrthoDB" id="8830751at2759"/>
<evidence type="ECO:0000256" key="2">
    <source>
        <dbReference type="ARBA" id="ARBA00022741"/>
    </source>
</evidence>